<dbReference type="GO" id="GO:0006790">
    <property type="term" value="P:sulfur compound metabolic process"/>
    <property type="evidence" value="ECO:0007669"/>
    <property type="project" value="TreeGrafter"/>
</dbReference>
<dbReference type="PANTHER" id="PTHR19372">
    <property type="entry name" value="SULFITE REDUCTASE"/>
    <property type="match status" value="1"/>
</dbReference>
<keyword evidence="4" id="KW-0560">Oxidoreductase</keyword>
<evidence type="ECO:0000256" key="4">
    <source>
        <dbReference type="ARBA" id="ARBA00023002"/>
    </source>
</evidence>
<dbReference type="InterPro" id="IPR036374">
    <property type="entry name" value="OxRdtase_Mopterin-bd_sf"/>
</dbReference>
<dbReference type="GO" id="GO:0043546">
    <property type="term" value="F:molybdopterin cofactor binding"/>
    <property type="evidence" value="ECO:0007669"/>
    <property type="project" value="TreeGrafter"/>
</dbReference>
<dbReference type="Gene3D" id="2.60.40.650">
    <property type="match status" value="1"/>
</dbReference>
<name>A0A090S572_9VIBR</name>
<dbReference type="InterPro" id="IPR008335">
    <property type="entry name" value="Mopterin_OxRdtase_euk"/>
</dbReference>
<evidence type="ECO:0000256" key="1">
    <source>
        <dbReference type="ARBA" id="ARBA00001924"/>
    </source>
</evidence>
<dbReference type="SUPFAM" id="SSF56524">
    <property type="entry name" value="Oxidoreductase molybdopterin-binding domain"/>
    <property type="match status" value="1"/>
</dbReference>
<keyword evidence="3" id="KW-0479">Metal-binding</keyword>
<feature type="domain" description="Oxidoreductase molybdopterin-binding" evidence="6">
    <location>
        <begin position="101"/>
        <end position="269"/>
    </location>
</feature>
<keyword evidence="2" id="KW-0500">Molybdenum</keyword>
<evidence type="ECO:0000313" key="8">
    <source>
        <dbReference type="EMBL" id="GAL21654.1"/>
    </source>
</evidence>
<evidence type="ECO:0000256" key="3">
    <source>
        <dbReference type="ARBA" id="ARBA00022723"/>
    </source>
</evidence>
<organism evidence="8 9">
    <name type="scientific">Vibrio maritimus</name>
    <dbReference type="NCBI Taxonomy" id="990268"/>
    <lineage>
        <taxon>Bacteria</taxon>
        <taxon>Pseudomonadati</taxon>
        <taxon>Pseudomonadota</taxon>
        <taxon>Gammaproteobacteria</taxon>
        <taxon>Vibrionales</taxon>
        <taxon>Vibrionaceae</taxon>
        <taxon>Vibrio</taxon>
    </lineage>
</organism>
<dbReference type="GO" id="GO:0008482">
    <property type="term" value="F:sulfite oxidase activity"/>
    <property type="evidence" value="ECO:0007669"/>
    <property type="project" value="TreeGrafter"/>
</dbReference>
<dbReference type="Pfam" id="PF00174">
    <property type="entry name" value="Oxidored_molyb"/>
    <property type="match status" value="1"/>
</dbReference>
<feature type="signal peptide" evidence="5">
    <location>
        <begin position="1"/>
        <end position="28"/>
    </location>
</feature>
<proteinExistence type="predicted"/>
<dbReference type="PRINTS" id="PR00407">
    <property type="entry name" value="EUMOPTERIN"/>
</dbReference>
<feature type="chain" id="PRO_5001863002" evidence="5">
    <location>
        <begin position="29"/>
        <end position="417"/>
    </location>
</feature>
<feature type="domain" description="Moybdenum cofactor oxidoreductase dimerisation" evidence="7">
    <location>
        <begin position="300"/>
        <end position="415"/>
    </location>
</feature>
<dbReference type="Proteomes" id="UP000029228">
    <property type="component" value="Unassembled WGS sequence"/>
</dbReference>
<dbReference type="EMBL" id="BBMR01000009">
    <property type="protein sequence ID" value="GAL21654.1"/>
    <property type="molecule type" value="Genomic_DNA"/>
</dbReference>
<evidence type="ECO:0000259" key="6">
    <source>
        <dbReference type="Pfam" id="PF00174"/>
    </source>
</evidence>
<dbReference type="SUPFAM" id="SSF81296">
    <property type="entry name" value="E set domains"/>
    <property type="match status" value="1"/>
</dbReference>
<dbReference type="OrthoDB" id="9795587at2"/>
<keyword evidence="5" id="KW-0732">Signal</keyword>
<dbReference type="InterPro" id="IPR000572">
    <property type="entry name" value="OxRdtase_Mopterin-bd_dom"/>
</dbReference>
<evidence type="ECO:0000313" key="9">
    <source>
        <dbReference type="Proteomes" id="UP000029228"/>
    </source>
</evidence>
<dbReference type="STRING" id="990268.JCM19235_1476"/>
<dbReference type="Gene3D" id="3.90.420.10">
    <property type="entry name" value="Oxidoreductase, molybdopterin-binding domain"/>
    <property type="match status" value="1"/>
</dbReference>
<protein>
    <submittedName>
        <fullName evidence="8">Twin-arginine translocation pathway signal</fullName>
    </submittedName>
</protein>
<comment type="caution">
    <text evidence="8">The sequence shown here is derived from an EMBL/GenBank/DDBJ whole genome shotgun (WGS) entry which is preliminary data.</text>
</comment>
<dbReference type="PANTHER" id="PTHR19372:SF7">
    <property type="entry name" value="SULFITE OXIDASE, MITOCHONDRIAL"/>
    <property type="match status" value="1"/>
</dbReference>
<comment type="cofactor">
    <cofactor evidence="1">
        <name>Mo-molybdopterin</name>
        <dbReference type="ChEBI" id="CHEBI:71302"/>
    </cofactor>
</comment>
<accession>A0A090S572</accession>
<dbReference type="InterPro" id="IPR014756">
    <property type="entry name" value="Ig_E-set"/>
</dbReference>
<sequence length="417" mass="46109">MKMNKLRREVVKACGLLPLAATPFASIAKTFMENGVQYSDGEGVTFAAGPKPILSSFPQKKDMVIVHTRPPHLETPFEVFNDGLLTPNDRFFVRYHLADFPTFIDTDTYTIKISGLVDKEINMSLAELKSIEGQQEIVAVQQCTGNSRGYSSPRVFGAQLGNGAMGNAKFKGVPLKNVLAKAGIKAEATSVVIDGIDKPVRSTTPDFLKSLPLQHVDTGEPMLVWEMNGEPLPFLNGFPVKLIVPGWFATYWVKHVNHLELIEGEFDTFDSFFMSEGYRLPDNDSKSETPENRATKTKPVTTFPIRSFITSVLNGDSVEAGKEITLKGIAFDSGSGIKTVEVSFDGGRKWNSTTLGQDLGRFSYRGWSMKHTFNEKGRTLLMVRAVANSGEKQPTKATWNHGGYNRNVIERTDIEVV</sequence>
<evidence type="ECO:0000256" key="5">
    <source>
        <dbReference type="SAM" id="SignalP"/>
    </source>
</evidence>
<evidence type="ECO:0000259" key="7">
    <source>
        <dbReference type="Pfam" id="PF03404"/>
    </source>
</evidence>
<dbReference type="GO" id="GO:0030151">
    <property type="term" value="F:molybdenum ion binding"/>
    <property type="evidence" value="ECO:0007669"/>
    <property type="project" value="InterPro"/>
</dbReference>
<dbReference type="GO" id="GO:0020037">
    <property type="term" value="F:heme binding"/>
    <property type="evidence" value="ECO:0007669"/>
    <property type="project" value="TreeGrafter"/>
</dbReference>
<dbReference type="AlphaFoldDB" id="A0A090S572"/>
<reference evidence="8 9" key="1">
    <citation type="submission" date="2014-09" db="EMBL/GenBank/DDBJ databases">
        <title>Vibrio maritimus JCM 19235. (C45) whole genome shotgun sequence.</title>
        <authorList>
            <person name="Sawabe T."/>
            <person name="Meirelles P."/>
            <person name="Nakanishi M."/>
            <person name="Sayaka M."/>
            <person name="Hattori M."/>
            <person name="Ohkuma M."/>
        </authorList>
    </citation>
    <scope>NUCLEOTIDE SEQUENCE [LARGE SCALE GENOMIC DNA]</scope>
    <source>
        <strain evidence="9">JCM19235</strain>
    </source>
</reference>
<dbReference type="Pfam" id="PF03404">
    <property type="entry name" value="Mo-co_dimer"/>
    <property type="match status" value="1"/>
</dbReference>
<keyword evidence="9" id="KW-1185">Reference proteome</keyword>
<evidence type="ECO:0000256" key="2">
    <source>
        <dbReference type="ARBA" id="ARBA00022505"/>
    </source>
</evidence>
<gene>
    <name evidence="8" type="ORF">JCM19235_1476</name>
</gene>
<dbReference type="InterPro" id="IPR005066">
    <property type="entry name" value="MoCF_OxRdtse_dimer"/>
</dbReference>